<evidence type="ECO:0000313" key="3">
    <source>
        <dbReference type="Proteomes" id="UP001139365"/>
    </source>
</evidence>
<proteinExistence type="predicted"/>
<accession>A0AAE3FFR1</accession>
<dbReference type="AlphaFoldDB" id="A0AAE3FFR1"/>
<feature type="transmembrane region" description="Helical" evidence="1">
    <location>
        <begin position="38"/>
        <end position="59"/>
    </location>
</feature>
<feature type="transmembrane region" description="Helical" evidence="1">
    <location>
        <begin position="65"/>
        <end position="87"/>
    </location>
</feature>
<protein>
    <submittedName>
        <fullName evidence="2">Uncharacterized protein</fullName>
    </submittedName>
</protein>
<dbReference type="EMBL" id="JALEMU010000069">
    <property type="protein sequence ID" value="MCI5755531.1"/>
    <property type="molecule type" value="Genomic_DNA"/>
</dbReference>
<sequence length="90" mass="8932">MDAMNVFGAVTGIAVGVLQLVLLSAVSARITGVRKDGLSVGALAAIKLGVYLAASAAVILFFRDSLLSCGIGYAVGMAGAAVFAAICGRK</sequence>
<organism evidence="2 3">
    <name type="scientific">Candidatus Colimorpha enterica</name>
    <dbReference type="NCBI Taxonomy" id="3083063"/>
    <lineage>
        <taxon>Bacteria</taxon>
        <taxon>Pseudomonadati</taxon>
        <taxon>Bacteroidota</taxon>
        <taxon>Bacteroidia</taxon>
        <taxon>Bacteroidales</taxon>
        <taxon>Candidatus Colimorpha</taxon>
    </lineage>
</organism>
<gene>
    <name evidence="2" type="ORF">MR241_04480</name>
</gene>
<name>A0AAE3FFR1_9BACT</name>
<evidence type="ECO:0000256" key="1">
    <source>
        <dbReference type="SAM" id="Phobius"/>
    </source>
</evidence>
<comment type="caution">
    <text evidence="2">The sequence shown here is derived from an EMBL/GenBank/DDBJ whole genome shotgun (WGS) entry which is preliminary data.</text>
</comment>
<feature type="transmembrane region" description="Helical" evidence="1">
    <location>
        <begin position="6"/>
        <end position="26"/>
    </location>
</feature>
<dbReference type="Proteomes" id="UP001139365">
    <property type="component" value="Unassembled WGS sequence"/>
</dbReference>
<reference evidence="2 3" key="1">
    <citation type="submission" date="2022-03" db="EMBL/GenBank/DDBJ databases">
        <title>Metagenome-assembled genomes from swine fecal metagenomes.</title>
        <authorList>
            <person name="Holman D.B."/>
            <person name="Kommadath A."/>
        </authorList>
    </citation>
    <scope>NUCLEOTIDE SEQUENCE [LARGE SCALE GENOMIC DNA]</scope>
    <source>
        <strain evidence="2">SUG147</strain>
    </source>
</reference>
<evidence type="ECO:0000313" key="2">
    <source>
        <dbReference type="EMBL" id="MCI5755531.1"/>
    </source>
</evidence>
<keyword evidence="1" id="KW-1133">Transmembrane helix</keyword>
<keyword evidence="1" id="KW-0812">Transmembrane</keyword>
<keyword evidence="1" id="KW-0472">Membrane</keyword>